<dbReference type="KEGG" id="mmes:MMSR116_10775"/>
<reference evidence="1 2" key="2">
    <citation type="journal article" date="2013" name="Genome Announc.">
        <title>Draft Genome Sequence of Methylobacterium mesophilicum Strain SR1.6/6, Isolated from Citrus sinensis.</title>
        <authorList>
            <person name="Marinho Almeida D."/>
            <person name="Dini-Andreote F."/>
            <person name="Camargo Neves A.A."/>
            <person name="Juca Ramos R.T."/>
            <person name="Andreote F.D."/>
            <person name="Carneiro A.R."/>
            <person name="Oliveira de Souza Lima A."/>
            <person name="Caracciolo Gomes de Sa P.H."/>
            <person name="Ribeiro Barbosa M.S."/>
            <person name="Araujo W.L."/>
            <person name="Silva A."/>
        </authorList>
    </citation>
    <scope>NUCLEOTIDE SEQUENCE [LARGE SCALE GENOMIC DNA]</scope>
    <source>
        <strain evidence="1 2">SR1.6/6</strain>
    </source>
</reference>
<reference evidence="1 2" key="1">
    <citation type="journal article" date="2012" name="Genet. Mol. Biol.">
        <title>Analysis of 16S rRNA and mxaF genes revealing insights into Methylobacterium niche-specific plant association.</title>
        <authorList>
            <person name="Dourado M.N."/>
            <person name="Andreote F.D."/>
            <person name="Dini-Andreote F."/>
            <person name="Conti R."/>
            <person name="Araujo J.M."/>
            <person name="Araujo W.L."/>
        </authorList>
    </citation>
    <scope>NUCLEOTIDE SEQUENCE [LARGE SCALE GENOMIC DNA]</scope>
    <source>
        <strain evidence="1 2">SR1.6/6</strain>
    </source>
</reference>
<name>A0A6B9FMH1_9HYPH</name>
<organism evidence="1 2">
    <name type="scientific">Methylobacterium mesophilicum SR1.6/6</name>
    <dbReference type="NCBI Taxonomy" id="908290"/>
    <lineage>
        <taxon>Bacteria</taxon>
        <taxon>Pseudomonadati</taxon>
        <taxon>Pseudomonadota</taxon>
        <taxon>Alphaproteobacteria</taxon>
        <taxon>Hyphomicrobiales</taxon>
        <taxon>Methylobacteriaceae</taxon>
        <taxon>Methylobacterium</taxon>
    </lineage>
</organism>
<dbReference type="RefSeq" id="WP_158168752.1">
    <property type="nucleotide sequence ID" value="NZ_CP043538.1"/>
</dbReference>
<gene>
    <name evidence="1" type="ORF">MMSR116_10775</name>
</gene>
<protein>
    <submittedName>
        <fullName evidence="1">Uncharacterized protein</fullName>
    </submittedName>
</protein>
<evidence type="ECO:0000313" key="2">
    <source>
        <dbReference type="Proteomes" id="UP000012488"/>
    </source>
</evidence>
<evidence type="ECO:0000313" key="1">
    <source>
        <dbReference type="EMBL" id="QGY02305.1"/>
    </source>
</evidence>
<proteinExistence type="predicted"/>
<dbReference type="Proteomes" id="UP000012488">
    <property type="component" value="Chromosome"/>
</dbReference>
<sequence length="76" mass="8599">MTDDWTPPLTRRLLERIAATLDVSPTYFLQADQPSDAAETPLVRQCEEVSALFRAIQSPARRDAVLKLLREMAREG</sequence>
<dbReference type="AlphaFoldDB" id="A0A6B9FMH1"/>
<accession>A0A6B9FMH1</accession>
<dbReference type="EMBL" id="CP043538">
    <property type="protein sequence ID" value="QGY02305.1"/>
    <property type="molecule type" value="Genomic_DNA"/>
</dbReference>
<dbReference type="OrthoDB" id="7998260at2"/>